<accession>Q7U9Z5</accession>
<dbReference type="RefSeq" id="WP_011126985.1">
    <property type="nucleotide sequence ID" value="NC_005070.1"/>
</dbReference>
<feature type="domain" description="ChlI/MoxR AAA lid" evidence="2">
    <location>
        <begin position="153"/>
        <end position="205"/>
    </location>
</feature>
<dbReference type="InterPro" id="IPR011703">
    <property type="entry name" value="ATPase_AAA-3"/>
</dbReference>
<evidence type="ECO:0000313" key="3">
    <source>
        <dbReference type="EMBL" id="CAE06622.1"/>
    </source>
</evidence>
<reference evidence="3 4" key="1">
    <citation type="journal article" date="2003" name="Nature">
        <title>The genome of a motile marine Synechococcus.</title>
        <authorList>
            <person name="Palenik B."/>
            <person name="Brahamsha B."/>
            <person name="Larimer F."/>
            <person name="Land M."/>
            <person name="Hauser L."/>
            <person name="Chain P."/>
            <person name="Lamerdin J."/>
            <person name="Regala W."/>
            <person name="Allen E.A."/>
            <person name="McCarren J."/>
            <person name="Paulsen I."/>
            <person name="Dufresne A."/>
            <person name="Partensky F."/>
            <person name="Webb E."/>
            <person name="Waterbury J."/>
        </authorList>
    </citation>
    <scope>NUCLEOTIDE SEQUENCE [LARGE SCALE GENOMIC DNA]</scope>
    <source>
        <strain evidence="3 4">WH8102</strain>
    </source>
</reference>
<dbReference type="HOGENOM" id="CLU_034716_2_2_3"/>
<dbReference type="PANTHER" id="PTHR42759">
    <property type="entry name" value="MOXR FAMILY PROTEIN"/>
    <property type="match status" value="1"/>
</dbReference>
<dbReference type="GO" id="GO:0005524">
    <property type="term" value="F:ATP binding"/>
    <property type="evidence" value="ECO:0007669"/>
    <property type="project" value="InterPro"/>
</dbReference>
<proteinExistence type="predicted"/>
<dbReference type="Gene3D" id="1.10.8.80">
    <property type="entry name" value="Magnesium chelatase subunit I, C-Terminal domain"/>
    <property type="match status" value="1"/>
</dbReference>
<protein>
    <submittedName>
        <fullName evidence="3">MoxR-like protein</fullName>
    </submittedName>
</protein>
<dbReference type="STRING" id="84588.SYNW0107"/>
<dbReference type="KEGG" id="syw:SYNW0107"/>
<keyword evidence="4" id="KW-1185">Reference proteome</keyword>
<dbReference type="Pfam" id="PF17863">
    <property type="entry name" value="AAA_lid_2"/>
    <property type="match status" value="1"/>
</dbReference>
<dbReference type="AlphaFoldDB" id="Q7U9Z5"/>
<name>Q7U9Z5_PARMW</name>
<dbReference type="SUPFAM" id="SSF52540">
    <property type="entry name" value="P-loop containing nucleoside triphosphate hydrolases"/>
    <property type="match status" value="1"/>
</dbReference>
<dbReference type="InterPro" id="IPR041628">
    <property type="entry name" value="ChlI/MoxR_AAA_lid"/>
</dbReference>
<evidence type="ECO:0000313" key="4">
    <source>
        <dbReference type="Proteomes" id="UP000001422"/>
    </source>
</evidence>
<dbReference type="Proteomes" id="UP000001422">
    <property type="component" value="Chromosome"/>
</dbReference>
<dbReference type="InterPro" id="IPR050764">
    <property type="entry name" value="CbbQ/NirQ/NorQ/GpvN"/>
</dbReference>
<dbReference type="Pfam" id="PF07726">
    <property type="entry name" value="AAA_3"/>
    <property type="match status" value="1"/>
</dbReference>
<dbReference type="InterPro" id="IPR027417">
    <property type="entry name" value="P-loop_NTPase"/>
</dbReference>
<evidence type="ECO:0000259" key="1">
    <source>
        <dbReference type="Pfam" id="PF07726"/>
    </source>
</evidence>
<feature type="domain" description="ATPase AAA-3" evidence="1">
    <location>
        <begin position="6"/>
        <end position="87"/>
    </location>
</feature>
<evidence type="ECO:0000259" key="2">
    <source>
        <dbReference type="Pfam" id="PF17863"/>
    </source>
</evidence>
<dbReference type="GO" id="GO:0016887">
    <property type="term" value="F:ATP hydrolysis activity"/>
    <property type="evidence" value="ECO:0007669"/>
    <property type="project" value="InterPro"/>
</dbReference>
<organism evidence="3 4">
    <name type="scientific">Parasynechococcus marenigrum (strain WH8102)</name>
    <dbReference type="NCBI Taxonomy" id="84588"/>
    <lineage>
        <taxon>Bacteria</taxon>
        <taxon>Bacillati</taxon>
        <taxon>Cyanobacteriota</taxon>
        <taxon>Cyanophyceae</taxon>
        <taxon>Synechococcales</taxon>
        <taxon>Prochlorococcaceae</taxon>
        <taxon>Parasynechococcus</taxon>
        <taxon>Parasynechococcus marenigrum</taxon>
    </lineage>
</organism>
<dbReference type="EMBL" id="BX569689">
    <property type="protein sequence ID" value="CAE06622.1"/>
    <property type="molecule type" value="Genomic_DNA"/>
</dbReference>
<sequence length="223" mass="23935">MCLTPGTTEFRFKPGPIFTQVLLADEINRASPRTQSALLEAMAASRVSVDGISHSLPQPFVVIATQNSLDQVGTSPLPEAQLDRFLMRIHLGFPDRQAERALLKNTSLTIAEISSGLDPAALMSLQQQCRQQHTSGLLLDYVLDLVEASRGAGVGLSPRASQGLLAAARAWSLLQGRDHVRIDDVQAVFPSVAEHRLDSGALADHSGGSPLSQTVLQKVNALR</sequence>
<gene>
    <name evidence="3" type="ordered locus">SYNW0107</name>
</gene>
<dbReference type="eggNOG" id="COG0714">
    <property type="taxonomic scope" value="Bacteria"/>
</dbReference>
<dbReference type="PANTHER" id="PTHR42759:SF5">
    <property type="entry name" value="METHANOL DEHYDROGENASE REGULATOR"/>
    <property type="match status" value="1"/>
</dbReference>
<dbReference type="Gene3D" id="3.40.50.300">
    <property type="entry name" value="P-loop containing nucleotide triphosphate hydrolases"/>
    <property type="match status" value="1"/>
</dbReference>